<keyword evidence="2 6" id="KW-0812">Transmembrane</keyword>
<dbReference type="PANTHER" id="PTHR30249:SF0">
    <property type="entry name" value="PLASTIDAL GLYCOLATE_GLYCERATE TRANSLOCATOR 1, CHLOROPLASTIC"/>
    <property type="match status" value="1"/>
</dbReference>
<feature type="transmembrane region" description="Helical" evidence="6">
    <location>
        <begin position="191"/>
        <end position="214"/>
    </location>
</feature>
<feature type="transmembrane region" description="Helical" evidence="6">
    <location>
        <begin position="304"/>
        <end position="327"/>
    </location>
</feature>
<feature type="signal peptide" evidence="7">
    <location>
        <begin position="1"/>
        <end position="22"/>
    </location>
</feature>
<gene>
    <name evidence="8" type="ORF">CBRE1094_LOCUS34793</name>
</gene>
<feature type="transmembrane region" description="Helical" evidence="6">
    <location>
        <begin position="155"/>
        <end position="179"/>
    </location>
</feature>
<organism evidence="8">
    <name type="scientific">Haptolina brevifila</name>
    <dbReference type="NCBI Taxonomy" id="156173"/>
    <lineage>
        <taxon>Eukaryota</taxon>
        <taxon>Haptista</taxon>
        <taxon>Haptophyta</taxon>
        <taxon>Prymnesiophyceae</taxon>
        <taxon>Prymnesiales</taxon>
        <taxon>Prymnesiaceae</taxon>
        <taxon>Haptolina</taxon>
    </lineage>
</organism>
<feature type="transmembrane region" description="Helical" evidence="6">
    <location>
        <begin position="490"/>
        <end position="510"/>
    </location>
</feature>
<keyword evidence="4 6" id="KW-0472">Membrane</keyword>
<name>A0A7S2N5T4_9EUKA</name>
<sequence>MGNMRQSIVAAALLLPQCVALAVVTGAPRVAMLRAINARSAIALRPSAESGLSMIIDNEAFLGPGLPSSSRAAPPRAPSPLLSSASSVRQPLVQPLATGASLGGIIAVDVTLRRLFVARAIPFPSSLAGMLGLFGALCTMQAWRPELAQGVAAAAAPGCAFISRWLALFFVPNLVLFPLVLQMTALDAMRLLWLLVVGLAASLPLAALTASAALSDTTTAGSTPSGDGSVATPSPPPAAAAAAPPKPWRPLLLTPTLTGVTAVLSHHLVGGFVSTFVTNAHLLTSTVCGFVGGQQLVPKRTQKVLHPLITCTIATLASVAAFALATAQPIATALRGYLVVGGLPYSAPGNLLLFMLGPATLSFGFQMFSRRALMAQSARAVSLVVAVSSTFGLFATALAARLLNLAVPVRLAAVSRQVTAPLAIAIAGMLSADPSLAATIVVITGLLAANFGRATLDALGVTSPVARGLAMGAAGHGLGTAAMAEETEAFPFAAIAMALNAAASTVLVSIPAVRKLLLAAAGA</sequence>
<reference evidence="8" key="1">
    <citation type="submission" date="2021-01" db="EMBL/GenBank/DDBJ databases">
        <authorList>
            <person name="Corre E."/>
            <person name="Pelletier E."/>
            <person name="Niang G."/>
            <person name="Scheremetjew M."/>
            <person name="Finn R."/>
            <person name="Kale V."/>
            <person name="Holt S."/>
            <person name="Cochrane G."/>
            <person name="Meng A."/>
            <person name="Brown T."/>
            <person name="Cohen L."/>
        </authorList>
    </citation>
    <scope>NUCLEOTIDE SEQUENCE</scope>
    <source>
        <strain evidence="8">UTEX LB 985</strain>
    </source>
</reference>
<feature type="transmembrane region" description="Helical" evidence="6">
    <location>
        <begin position="124"/>
        <end position="143"/>
    </location>
</feature>
<evidence type="ECO:0000256" key="7">
    <source>
        <dbReference type="SAM" id="SignalP"/>
    </source>
</evidence>
<evidence type="ECO:0000313" key="8">
    <source>
        <dbReference type="EMBL" id="CAD9522038.1"/>
    </source>
</evidence>
<feature type="region of interest" description="Disordered" evidence="5">
    <location>
        <begin position="219"/>
        <end position="243"/>
    </location>
</feature>
<feature type="transmembrane region" description="Helical" evidence="6">
    <location>
        <begin position="380"/>
        <end position="403"/>
    </location>
</feature>
<evidence type="ECO:0000256" key="5">
    <source>
        <dbReference type="SAM" id="MobiDB-lite"/>
    </source>
</evidence>
<evidence type="ECO:0000256" key="6">
    <source>
        <dbReference type="SAM" id="Phobius"/>
    </source>
</evidence>
<evidence type="ECO:0000256" key="4">
    <source>
        <dbReference type="ARBA" id="ARBA00023136"/>
    </source>
</evidence>
<proteinExistence type="predicted"/>
<dbReference type="EMBL" id="HBGU01063854">
    <property type="protein sequence ID" value="CAD9522038.1"/>
    <property type="molecule type" value="Transcribed_RNA"/>
</dbReference>
<dbReference type="GO" id="GO:0016020">
    <property type="term" value="C:membrane"/>
    <property type="evidence" value="ECO:0007669"/>
    <property type="project" value="UniProtKB-SubCell"/>
</dbReference>
<comment type="subcellular location">
    <subcellularLocation>
        <location evidence="1">Membrane</location>
        <topology evidence="1">Multi-pass membrane protein</topology>
    </subcellularLocation>
</comment>
<dbReference type="AlphaFoldDB" id="A0A7S2N5T4"/>
<feature type="transmembrane region" description="Helical" evidence="6">
    <location>
        <begin position="423"/>
        <end position="452"/>
    </location>
</feature>
<evidence type="ECO:0000256" key="1">
    <source>
        <dbReference type="ARBA" id="ARBA00004141"/>
    </source>
</evidence>
<feature type="transmembrane region" description="Helical" evidence="6">
    <location>
        <begin position="268"/>
        <end position="292"/>
    </location>
</feature>
<evidence type="ECO:0008006" key="9">
    <source>
        <dbReference type="Google" id="ProtNLM"/>
    </source>
</evidence>
<evidence type="ECO:0000256" key="2">
    <source>
        <dbReference type="ARBA" id="ARBA00022692"/>
    </source>
</evidence>
<keyword evidence="3 6" id="KW-1133">Transmembrane helix</keyword>
<accession>A0A7S2N5T4</accession>
<feature type="compositionally biased region" description="Pro residues" evidence="5">
    <location>
        <begin position="233"/>
        <end position="243"/>
    </location>
</feature>
<evidence type="ECO:0000256" key="3">
    <source>
        <dbReference type="ARBA" id="ARBA00022989"/>
    </source>
</evidence>
<feature type="transmembrane region" description="Helical" evidence="6">
    <location>
        <begin position="347"/>
        <end position="368"/>
    </location>
</feature>
<protein>
    <recommendedName>
        <fullName evidence="9">LrgB-like protein</fullName>
    </recommendedName>
</protein>
<feature type="chain" id="PRO_5044838460" description="LrgB-like protein" evidence="7">
    <location>
        <begin position="23"/>
        <end position="523"/>
    </location>
</feature>
<dbReference type="Pfam" id="PF04172">
    <property type="entry name" value="LrgB"/>
    <property type="match status" value="1"/>
</dbReference>
<dbReference type="InterPro" id="IPR007300">
    <property type="entry name" value="CidB/LrgB"/>
</dbReference>
<keyword evidence="7" id="KW-0732">Signal</keyword>
<dbReference type="PANTHER" id="PTHR30249">
    <property type="entry name" value="PUTATIVE SEROTONIN TRANSPORTER"/>
    <property type="match status" value="1"/>
</dbReference>